<sequence length="107" mass="11756">MPTPYDTPQDVLDAIGEPVLNRVDARNVRKRLGGGPHDSVVEFTLGESDQHLVVCRDNLWPNQSFVTGARRDEHGTVTSLRGAAVYFTDLDQIPGAIAQVAERSGQW</sequence>
<dbReference type="RefSeq" id="WP_208245217.1">
    <property type="nucleotide sequence ID" value="NZ_JAGEPF010000018.1"/>
</dbReference>
<evidence type="ECO:0000313" key="2">
    <source>
        <dbReference type="Proteomes" id="UP000680206"/>
    </source>
</evidence>
<accession>A0ABS3RY89</accession>
<dbReference type="Proteomes" id="UP000680206">
    <property type="component" value="Unassembled WGS sequence"/>
</dbReference>
<organism evidence="1 2">
    <name type="scientific">Actinomadura violacea</name>
    <dbReference type="NCBI Taxonomy" id="2819934"/>
    <lineage>
        <taxon>Bacteria</taxon>
        <taxon>Bacillati</taxon>
        <taxon>Actinomycetota</taxon>
        <taxon>Actinomycetes</taxon>
        <taxon>Streptosporangiales</taxon>
        <taxon>Thermomonosporaceae</taxon>
        <taxon>Actinomadura</taxon>
    </lineage>
</organism>
<proteinExistence type="predicted"/>
<comment type="caution">
    <text evidence="1">The sequence shown here is derived from an EMBL/GenBank/DDBJ whole genome shotgun (WGS) entry which is preliminary data.</text>
</comment>
<dbReference type="EMBL" id="JAGEPF010000018">
    <property type="protein sequence ID" value="MBO2461726.1"/>
    <property type="molecule type" value="Genomic_DNA"/>
</dbReference>
<name>A0ABS3RY89_9ACTN</name>
<evidence type="ECO:0000313" key="1">
    <source>
        <dbReference type="EMBL" id="MBO2461726.1"/>
    </source>
</evidence>
<protein>
    <submittedName>
        <fullName evidence="1">Uncharacterized protein</fullName>
    </submittedName>
</protein>
<reference evidence="1 2" key="1">
    <citation type="submission" date="2021-03" db="EMBL/GenBank/DDBJ databases">
        <title>Actinomadura violae sp. nov., isolated from lichen in Thailand.</title>
        <authorList>
            <person name="Kanchanasin P."/>
            <person name="Saeng-In P."/>
            <person name="Phongsopitanun W."/>
            <person name="Yuki M."/>
            <person name="Kudo T."/>
            <person name="Ohkuma M."/>
            <person name="Tanasupawat S."/>
        </authorList>
    </citation>
    <scope>NUCLEOTIDE SEQUENCE [LARGE SCALE GENOMIC DNA]</scope>
    <source>
        <strain evidence="1 2">LCR2-06</strain>
    </source>
</reference>
<keyword evidence="2" id="KW-1185">Reference proteome</keyword>
<gene>
    <name evidence="1" type="ORF">J4709_29565</name>
</gene>